<evidence type="ECO:0000313" key="3">
    <source>
        <dbReference type="Proteomes" id="UP001224775"/>
    </source>
</evidence>
<sequence length="211" mass="23857">MKKQSDLLLTSPPSQLDTSESSTEPTNSNKFTSERSTDPTNSSKQNVLGASANQLIVDFPASRLDAIDSDSSSSEEISKNIHRVQFSSTCSMTLVENTAKEGWYPEWSKSYFEHRMMFHARDMYHLYGNRPNDGLLQSPALALRYLGMEPSIFQDLLQCKRGQRKNHIMRVLQHQHTCSSDQLSELSEQSSEFARARATELGEAYAQLQLD</sequence>
<organism evidence="2 3">
    <name type="scientific">Skeletonema marinoi</name>
    <dbReference type="NCBI Taxonomy" id="267567"/>
    <lineage>
        <taxon>Eukaryota</taxon>
        <taxon>Sar</taxon>
        <taxon>Stramenopiles</taxon>
        <taxon>Ochrophyta</taxon>
        <taxon>Bacillariophyta</taxon>
        <taxon>Coscinodiscophyceae</taxon>
        <taxon>Thalassiosirophycidae</taxon>
        <taxon>Thalassiosirales</taxon>
        <taxon>Skeletonemataceae</taxon>
        <taxon>Skeletonema</taxon>
        <taxon>Skeletonema marinoi-dohrnii complex</taxon>
    </lineage>
</organism>
<name>A0AAD8Y1A7_9STRA</name>
<dbReference type="AlphaFoldDB" id="A0AAD8Y1A7"/>
<dbReference type="EMBL" id="JATAAI010000026">
    <property type="protein sequence ID" value="KAK1737230.1"/>
    <property type="molecule type" value="Genomic_DNA"/>
</dbReference>
<feature type="compositionally biased region" description="Low complexity" evidence="1">
    <location>
        <begin position="18"/>
        <end position="29"/>
    </location>
</feature>
<reference evidence="2" key="1">
    <citation type="submission" date="2023-06" db="EMBL/GenBank/DDBJ databases">
        <title>Survivors Of The Sea: Transcriptome response of Skeletonema marinoi to long-term dormancy.</title>
        <authorList>
            <person name="Pinder M.I.M."/>
            <person name="Kourtchenko O."/>
            <person name="Robertson E.K."/>
            <person name="Larsson T."/>
            <person name="Maumus F."/>
            <person name="Osuna-Cruz C.M."/>
            <person name="Vancaester E."/>
            <person name="Stenow R."/>
            <person name="Vandepoele K."/>
            <person name="Ploug H."/>
            <person name="Bruchert V."/>
            <person name="Godhe A."/>
            <person name="Topel M."/>
        </authorList>
    </citation>
    <scope>NUCLEOTIDE SEQUENCE</scope>
    <source>
        <strain evidence="2">R05AC</strain>
    </source>
</reference>
<dbReference type="Proteomes" id="UP001224775">
    <property type="component" value="Unassembled WGS sequence"/>
</dbReference>
<evidence type="ECO:0000256" key="1">
    <source>
        <dbReference type="SAM" id="MobiDB-lite"/>
    </source>
</evidence>
<proteinExistence type="predicted"/>
<feature type="region of interest" description="Disordered" evidence="1">
    <location>
        <begin position="1"/>
        <end position="47"/>
    </location>
</feature>
<evidence type="ECO:0000313" key="2">
    <source>
        <dbReference type="EMBL" id="KAK1737230.1"/>
    </source>
</evidence>
<keyword evidence="3" id="KW-1185">Reference proteome</keyword>
<comment type="caution">
    <text evidence="2">The sequence shown here is derived from an EMBL/GenBank/DDBJ whole genome shotgun (WGS) entry which is preliminary data.</text>
</comment>
<feature type="compositionally biased region" description="Polar residues" evidence="1">
    <location>
        <begin position="38"/>
        <end position="47"/>
    </location>
</feature>
<feature type="compositionally biased region" description="Polar residues" evidence="1">
    <location>
        <begin position="7"/>
        <end position="17"/>
    </location>
</feature>
<gene>
    <name evidence="2" type="ORF">QTG54_012097</name>
</gene>
<accession>A0AAD8Y1A7</accession>
<protein>
    <submittedName>
        <fullName evidence="2">Uncharacterized protein</fullName>
    </submittedName>
</protein>